<evidence type="ECO:0000256" key="1">
    <source>
        <dbReference type="ARBA" id="ARBA00023125"/>
    </source>
</evidence>
<dbReference type="InterPro" id="IPR001647">
    <property type="entry name" value="HTH_TetR"/>
</dbReference>
<evidence type="ECO:0000256" key="3">
    <source>
        <dbReference type="SAM" id="Phobius"/>
    </source>
</evidence>
<feature type="transmembrane region" description="Helical" evidence="3">
    <location>
        <begin position="143"/>
        <end position="162"/>
    </location>
</feature>
<evidence type="ECO:0000259" key="4">
    <source>
        <dbReference type="PROSITE" id="PS50977"/>
    </source>
</evidence>
<dbReference type="RefSeq" id="WP_121594084.1">
    <property type="nucleotide sequence ID" value="NZ_RCHD01000005.1"/>
</dbReference>
<dbReference type="AlphaFoldDB" id="A0A498DAX2"/>
<evidence type="ECO:0000313" key="6">
    <source>
        <dbReference type="Proteomes" id="UP000267166"/>
    </source>
</evidence>
<dbReference type="Proteomes" id="UP000267166">
    <property type="component" value="Unassembled WGS sequence"/>
</dbReference>
<keyword evidence="3" id="KW-0812">Transmembrane</keyword>
<protein>
    <submittedName>
        <fullName evidence="5">TetR/AcrR family transcriptional regulator</fullName>
    </submittedName>
</protein>
<dbReference type="InterPro" id="IPR009057">
    <property type="entry name" value="Homeodomain-like_sf"/>
</dbReference>
<dbReference type="Pfam" id="PF00440">
    <property type="entry name" value="TetR_N"/>
    <property type="match status" value="1"/>
</dbReference>
<accession>A0A498DAX2</accession>
<gene>
    <name evidence="5" type="ORF">D9K80_03145</name>
</gene>
<evidence type="ECO:0000256" key="2">
    <source>
        <dbReference type="PROSITE-ProRule" id="PRU00335"/>
    </source>
</evidence>
<dbReference type="Gene3D" id="1.10.357.10">
    <property type="entry name" value="Tetracycline Repressor, domain 2"/>
    <property type="match status" value="1"/>
</dbReference>
<proteinExistence type="predicted"/>
<dbReference type="EMBL" id="RCHD01000005">
    <property type="protein sequence ID" value="RLL37569.1"/>
    <property type="molecule type" value="Genomic_DNA"/>
</dbReference>
<evidence type="ECO:0000313" key="5">
    <source>
        <dbReference type="EMBL" id="RLL37569.1"/>
    </source>
</evidence>
<comment type="caution">
    <text evidence="5">The sequence shown here is derived from an EMBL/GenBank/DDBJ whole genome shotgun (WGS) entry which is preliminary data.</text>
</comment>
<reference evidence="5 6" key="1">
    <citation type="submission" date="2018-09" db="EMBL/GenBank/DDBJ databases">
        <title>The draft genome of Acinetobacter sp. strains.</title>
        <authorList>
            <person name="Qin J."/>
            <person name="Feng Y."/>
            <person name="Zong Z."/>
        </authorList>
    </citation>
    <scope>NUCLEOTIDE SEQUENCE [LARGE SCALE GENOMIC DNA]</scope>
    <source>
        <strain evidence="5 6">WCHAc060003</strain>
    </source>
</reference>
<keyword evidence="1 2" id="KW-0238">DNA-binding</keyword>
<name>A0A498DAX2_9GAMM</name>
<dbReference type="InterPro" id="IPR049513">
    <property type="entry name" value="TetR_C_40"/>
</dbReference>
<keyword evidence="3" id="KW-0472">Membrane</keyword>
<feature type="domain" description="HTH tetR-type" evidence="4">
    <location>
        <begin position="4"/>
        <end position="64"/>
    </location>
</feature>
<dbReference type="SUPFAM" id="SSF46689">
    <property type="entry name" value="Homeodomain-like"/>
    <property type="match status" value="1"/>
</dbReference>
<organism evidence="5 6">
    <name type="scientific">Acinetobacter cumulans</name>
    <dbReference type="NCBI Taxonomy" id="2136182"/>
    <lineage>
        <taxon>Bacteria</taxon>
        <taxon>Pseudomonadati</taxon>
        <taxon>Pseudomonadota</taxon>
        <taxon>Gammaproteobacteria</taxon>
        <taxon>Moraxellales</taxon>
        <taxon>Moraxellaceae</taxon>
        <taxon>Acinetobacter</taxon>
    </lineage>
</organism>
<dbReference type="GO" id="GO:0003677">
    <property type="term" value="F:DNA binding"/>
    <property type="evidence" value="ECO:0007669"/>
    <property type="project" value="UniProtKB-UniRule"/>
</dbReference>
<dbReference type="PROSITE" id="PS50977">
    <property type="entry name" value="HTH_TETR_2"/>
    <property type="match status" value="1"/>
</dbReference>
<sequence length="204" mass="22476">MAISAPQKRIHRAALRLFAEKGSSAITVSELAEVSGVARGTIYNNGLRPDSLFEDIASQLSNEMNARVIKTLGAEEDAAKRISFGIRMYMRRAHEEPDWGRFLCKFAFSSKSLMGLWTGESSPLSDVQKGLDSARYNIEGKQIFAVMSMIAGTVLSSMFLVLEGFKTWREIGSESAELILRALGLDPAEAHHIANIELPNLKEV</sequence>
<feature type="DNA-binding region" description="H-T-H motif" evidence="2">
    <location>
        <begin position="27"/>
        <end position="46"/>
    </location>
</feature>
<dbReference type="Pfam" id="PF21306">
    <property type="entry name" value="TetR_C_40"/>
    <property type="match status" value="1"/>
</dbReference>
<keyword evidence="3" id="KW-1133">Transmembrane helix</keyword>